<dbReference type="VEuPathDB" id="FungiDB:TREMEDRAFT_73769"/>
<comment type="caution">
    <text evidence="2">The sequence shown here is derived from an EMBL/GenBank/DDBJ whole genome shotgun (WGS) entry which is preliminary data.</text>
</comment>
<feature type="compositionally biased region" description="Basic and acidic residues" evidence="1">
    <location>
        <begin position="873"/>
        <end position="883"/>
    </location>
</feature>
<feature type="compositionally biased region" description="Low complexity" evidence="1">
    <location>
        <begin position="710"/>
        <end position="719"/>
    </location>
</feature>
<feature type="compositionally biased region" description="Polar residues" evidence="1">
    <location>
        <begin position="838"/>
        <end position="864"/>
    </location>
</feature>
<feature type="compositionally biased region" description="Low complexity" evidence="1">
    <location>
        <begin position="336"/>
        <end position="347"/>
    </location>
</feature>
<feature type="compositionally biased region" description="Polar residues" evidence="1">
    <location>
        <begin position="286"/>
        <end position="297"/>
    </location>
</feature>
<feature type="compositionally biased region" description="Polar residues" evidence="1">
    <location>
        <begin position="784"/>
        <end position="807"/>
    </location>
</feature>
<evidence type="ECO:0000313" key="2">
    <source>
        <dbReference type="EMBL" id="RXK39943.1"/>
    </source>
</evidence>
<dbReference type="OMA" id="THEPSEY"/>
<feature type="compositionally biased region" description="Acidic residues" evidence="1">
    <location>
        <begin position="1300"/>
        <end position="1309"/>
    </location>
</feature>
<feature type="region of interest" description="Disordered" evidence="1">
    <location>
        <begin position="1392"/>
        <end position="1440"/>
    </location>
</feature>
<feature type="compositionally biased region" description="Basic residues" evidence="1">
    <location>
        <begin position="1425"/>
        <end position="1440"/>
    </location>
</feature>
<feature type="compositionally biased region" description="Polar residues" evidence="1">
    <location>
        <begin position="438"/>
        <end position="455"/>
    </location>
</feature>
<feature type="compositionally biased region" description="Basic and acidic residues" evidence="1">
    <location>
        <begin position="469"/>
        <end position="481"/>
    </location>
</feature>
<feature type="compositionally biased region" description="Basic and acidic residues" evidence="1">
    <location>
        <begin position="87"/>
        <end position="103"/>
    </location>
</feature>
<sequence>MSDDGREESVEDTSEGIKRVAESGRTIIETLLFRGSSSPSALSKTPSGFPPTPNTPTGNSSYPHADTHEPSEYDAFPNTHTRNSSHLQDDTHAPSESNDERILARGPFDSGVDSRIPYTVKSTRNRSASTPLEDFGILAPLPTSAPLDYSRTNLSDPPDRSDIPPTPVAEVFRDTNPSNSRVDSQLPSTLAVTDTQTRSPSTRLDGTKSGAITSSRGPHYKSYSWCPSDGSEESNAAAAKTDPTGGPPDPSGPLLPTDQSAVNNTTRLEKLSDKATSSLRRGISVIPTSLTHKTSPVSKGKHEIGSDKNSPVRKTKNEIGSVSDSDDDSDEEVYHSYPSSPVSPRSPTDTQPSPINPSRLPPLIEDSAQQWTRLGSTQRFDNGGDGGRNSRSTSSVRGQTGRNRDARTRRSSMRPPRRPDDRSEKKSKKVAWAESESTKPSSTGEPPPSSMNGQGVTVMPDGNEASGSHSDRSILHPRSNDARGSTTLEGPSTEPGRSGGREIRADTSGFDELHNYYSIPPPHPLVVSSARMGDAPEPISAAPSYRTVAEEGSQIIDGIWTGSPSRDAPTGSRPSMDRPPYVRPDKTRSYTEGSRPISTVRRSPNISNEVSQQSEGPVLKTGPQVRSDDKGETRLEAPPIDDEGSDQEGWTDEEEDQNQDQDPNQGSVSMRDGNTGSSVLRNLLGLPSKVLSSGLFGKKKHRESQDRVIVSPNSSVNNVDTDRIEEGYVDLGGRNPDTADGGDSNPRDEIETTGYDPLTSDNRQSRRGLRPRRRRPGETGRQTSGRSSRALTEDMSTNRPTSPTHTAPATEEVSSRHAYPSPYSTRNVDDPNDELEQNMRNLRPTGSTGVQQSTDAVDESNPTKGSYLGQRPYLDRSEQDGRTSRLQGVKSRIPESILRTGEYVEPSRRDVNSRGNRRLGSESGINDGLTEQRESQEEEEIGYPGISSEGSSSSVYYSPSPDSQTLSSSRDTRPPPPVPRRQRSPSRNISPFRFPSPPPLSSFRDPLSVHLPQSDEQAPTGSRRRRDRGDETFPDGDLNTNLDQAFLATPYPRAQEEGTRSGIFSMPVPKLFEGGVRTGRIPSPPPLSSFRDPLSVHLPQRDEHAPTGSRGRRDRGDETFPDGDLNTDHDQASLATPYPEAQVEGTRSGIFSMPVPELNQGDVGIGRGPDSSAYSAMPRSRRYAPFSDEGTGQDDMVERGRSPHIRRSLSLSRIPSPPSLSSVRRLRSKNPSQSNRQSRSRSRGSRARGDETFPDGVLNPLASIFDMPVPELSRSSSARSASLPNRSRRTLTMSHNPRDDGEEEEEETPGETGQETTPEVVEATGWKKKTGRAFGNFWKEVKDQARVNEDDFLGRIDAAKVERRDRTRDLYVDGERYSLNGRRWEDAREEFFPDLDPMPPYAADRGDKPDRRHGGVVDPFFEPPRKRHPDVRFKRRVGAK</sequence>
<gene>
    <name evidence="2" type="ORF">M231_02738</name>
</gene>
<proteinExistence type="predicted"/>
<feature type="region of interest" description="Disordered" evidence="1">
    <location>
        <begin position="1"/>
        <end position="516"/>
    </location>
</feature>
<feature type="compositionally biased region" description="Polar residues" evidence="1">
    <location>
        <begin position="389"/>
        <end position="401"/>
    </location>
</feature>
<feature type="compositionally biased region" description="Polar residues" evidence="1">
    <location>
        <begin position="175"/>
        <end position="216"/>
    </location>
</feature>
<feature type="compositionally biased region" description="Low complexity" evidence="1">
    <location>
        <begin position="942"/>
        <end position="969"/>
    </location>
</feature>
<feature type="compositionally biased region" description="Basic and acidic residues" evidence="1">
    <location>
        <begin position="1404"/>
        <end position="1415"/>
    </location>
</feature>
<feature type="compositionally biased region" description="Polar residues" evidence="1">
    <location>
        <begin position="590"/>
        <end position="615"/>
    </location>
</feature>
<reference evidence="2 3" key="1">
    <citation type="submission" date="2016-06" db="EMBL/GenBank/DDBJ databases">
        <title>Evolution of pathogenesis and genome organization in the Tremellales.</title>
        <authorList>
            <person name="Cuomo C."/>
            <person name="Litvintseva A."/>
            <person name="Heitman J."/>
            <person name="Chen Y."/>
            <person name="Sun S."/>
            <person name="Springer D."/>
            <person name="Dromer F."/>
            <person name="Young S."/>
            <person name="Zeng Q."/>
            <person name="Chapman S."/>
            <person name="Gujja S."/>
            <person name="Saif S."/>
            <person name="Birren B."/>
        </authorList>
    </citation>
    <scope>NUCLEOTIDE SEQUENCE [LARGE SCALE GENOMIC DNA]</scope>
    <source>
        <strain evidence="2 3">ATCC 28783</strain>
    </source>
</reference>
<feature type="compositionally biased region" description="Low complexity" evidence="1">
    <location>
        <begin position="1272"/>
        <end position="1285"/>
    </location>
</feature>
<feature type="compositionally biased region" description="Polar residues" evidence="1">
    <location>
        <begin position="666"/>
        <end position="680"/>
    </location>
</feature>
<feature type="compositionally biased region" description="Polar residues" evidence="1">
    <location>
        <begin position="367"/>
        <end position="380"/>
    </location>
</feature>
<feature type="region of interest" description="Disordered" evidence="1">
    <location>
        <begin position="538"/>
        <end position="681"/>
    </location>
</feature>
<feature type="compositionally biased region" description="Low complexity" evidence="1">
    <location>
        <begin position="36"/>
        <end position="47"/>
    </location>
</feature>
<feature type="compositionally biased region" description="Acidic residues" evidence="1">
    <location>
        <begin position="1"/>
        <end position="14"/>
    </location>
</feature>
<feature type="compositionally biased region" description="Low complexity" evidence="1">
    <location>
        <begin position="1208"/>
        <end position="1237"/>
    </location>
</feature>
<organism evidence="2 3">
    <name type="scientific">Tremella mesenterica</name>
    <name type="common">Jelly fungus</name>
    <dbReference type="NCBI Taxonomy" id="5217"/>
    <lineage>
        <taxon>Eukaryota</taxon>
        <taxon>Fungi</taxon>
        <taxon>Dikarya</taxon>
        <taxon>Basidiomycota</taxon>
        <taxon>Agaricomycotina</taxon>
        <taxon>Tremellomycetes</taxon>
        <taxon>Tremellales</taxon>
        <taxon>Tremellaceae</taxon>
        <taxon>Tremella</taxon>
    </lineage>
</organism>
<dbReference type="InParanoid" id="A0A4Q1BPY4"/>
<feature type="region of interest" description="Disordered" evidence="1">
    <location>
        <begin position="694"/>
        <end position="1326"/>
    </location>
</feature>
<keyword evidence="3" id="KW-1185">Reference proteome</keyword>
<dbReference type="Proteomes" id="UP000289152">
    <property type="component" value="Unassembled WGS sequence"/>
</dbReference>
<feature type="compositionally biased region" description="Acidic residues" evidence="1">
    <location>
        <begin position="639"/>
        <end position="659"/>
    </location>
</feature>
<feature type="compositionally biased region" description="Basic residues" evidence="1">
    <location>
        <begin position="765"/>
        <end position="775"/>
    </location>
</feature>
<feature type="compositionally biased region" description="Low complexity" evidence="1">
    <location>
        <begin position="1310"/>
        <end position="1322"/>
    </location>
</feature>
<protein>
    <submittedName>
        <fullName evidence="2">Uncharacterized protein</fullName>
    </submittedName>
</protein>
<evidence type="ECO:0000256" key="1">
    <source>
        <dbReference type="SAM" id="MobiDB-lite"/>
    </source>
</evidence>
<accession>A0A4Q1BPY4</accession>
<dbReference type="EMBL" id="SDIL01000024">
    <property type="protein sequence ID" value="RXK39943.1"/>
    <property type="molecule type" value="Genomic_DNA"/>
</dbReference>
<feature type="compositionally biased region" description="Polar residues" evidence="1">
    <location>
        <begin position="120"/>
        <end position="130"/>
    </location>
</feature>
<evidence type="ECO:0000313" key="3">
    <source>
        <dbReference type="Proteomes" id="UP000289152"/>
    </source>
</evidence>
<feature type="compositionally biased region" description="Basic and acidic residues" evidence="1">
    <location>
        <begin position="626"/>
        <end position="635"/>
    </location>
</feature>
<name>A0A4Q1BPY4_TREME</name>